<reference evidence="2 3" key="1">
    <citation type="submission" date="2019-08" db="EMBL/GenBank/DDBJ databases">
        <title>Actinomadura sp. nov. CYP1-5 isolated from mountain soil.</title>
        <authorList>
            <person name="Songsumanus A."/>
            <person name="Kuncharoen N."/>
            <person name="Kudo T."/>
            <person name="Yuki M."/>
            <person name="Igarashi Y."/>
            <person name="Tanasupawat S."/>
        </authorList>
    </citation>
    <scope>NUCLEOTIDE SEQUENCE [LARGE SCALE GENOMIC DNA]</scope>
    <source>
        <strain evidence="2 3">GKU157</strain>
    </source>
</reference>
<dbReference type="RefSeq" id="WP_148351859.1">
    <property type="nucleotide sequence ID" value="NZ_JBHSBF010000034.1"/>
</dbReference>
<proteinExistence type="predicted"/>
<dbReference type="Gene3D" id="2.60.120.10">
    <property type="entry name" value="Jelly Rolls"/>
    <property type="match status" value="1"/>
</dbReference>
<dbReference type="Pfam" id="PF12973">
    <property type="entry name" value="Cupin_7"/>
    <property type="match status" value="1"/>
</dbReference>
<evidence type="ECO:0000259" key="1">
    <source>
        <dbReference type="Pfam" id="PF12973"/>
    </source>
</evidence>
<evidence type="ECO:0000313" key="2">
    <source>
        <dbReference type="EMBL" id="TYC13165.1"/>
    </source>
</evidence>
<dbReference type="InterPro" id="IPR011051">
    <property type="entry name" value="RmlC_Cupin_sf"/>
</dbReference>
<dbReference type="Proteomes" id="UP000322634">
    <property type="component" value="Unassembled WGS sequence"/>
</dbReference>
<evidence type="ECO:0000313" key="3">
    <source>
        <dbReference type="Proteomes" id="UP000322634"/>
    </source>
</evidence>
<keyword evidence="3" id="KW-1185">Reference proteome</keyword>
<sequence length="131" mass="14185">MSQEAGRTIATEEIPFKPLAPGVDMRVVHLDESGSWTVMIHSRPGSVLPRHQHLSQAEIFIIEGKGNHPQTGDYNKGDYIIEPADAIHDGVVFEVEVLMIMRSSGDVAFLNEDGSTAFMMDSGMLAGFAAG</sequence>
<organism evidence="2 3">
    <name type="scientific">Actinomadura syzygii</name>
    <dbReference type="NCBI Taxonomy" id="1427538"/>
    <lineage>
        <taxon>Bacteria</taxon>
        <taxon>Bacillati</taxon>
        <taxon>Actinomycetota</taxon>
        <taxon>Actinomycetes</taxon>
        <taxon>Streptosporangiales</taxon>
        <taxon>Thermomonosporaceae</taxon>
        <taxon>Actinomadura</taxon>
    </lineage>
</organism>
<dbReference type="EMBL" id="VSFF01000008">
    <property type="protein sequence ID" value="TYC13165.1"/>
    <property type="molecule type" value="Genomic_DNA"/>
</dbReference>
<comment type="caution">
    <text evidence="2">The sequence shown here is derived from an EMBL/GenBank/DDBJ whole genome shotgun (WGS) entry which is preliminary data.</text>
</comment>
<feature type="domain" description="ChrR-like cupin" evidence="1">
    <location>
        <begin position="7"/>
        <end position="107"/>
    </location>
</feature>
<gene>
    <name evidence="2" type="ORF">FXF65_21915</name>
</gene>
<dbReference type="OrthoDB" id="564955at2"/>
<name>A0A5D0U5Z9_9ACTN</name>
<dbReference type="InterPro" id="IPR014710">
    <property type="entry name" value="RmlC-like_jellyroll"/>
</dbReference>
<protein>
    <recommendedName>
        <fullName evidence="1">ChrR-like cupin domain-containing protein</fullName>
    </recommendedName>
</protein>
<accession>A0A5D0U5Z9</accession>
<dbReference type="SUPFAM" id="SSF51182">
    <property type="entry name" value="RmlC-like cupins"/>
    <property type="match status" value="1"/>
</dbReference>
<dbReference type="AlphaFoldDB" id="A0A5D0U5Z9"/>
<dbReference type="InterPro" id="IPR025979">
    <property type="entry name" value="ChrR-like_cupin_dom"/>
</dbReference>